<proteinExistence type="predicted"/>
<gene>
    <name evidence="1" type="ORF">AVEN_175260_1</name>
</gene>
<accession>A0A4Y2F240</accession>
<evidence type="ECO:0000313" key="1">
    <source>
        <dbReference type="EMBL" id="GBM34175.1"/>
    </source>
</evidence>
<keyword evidence="2" id="KW-1185">Reference proteome</keyword>
<organism evidence="1 2">
    <name type="scientific">Araneus ventricosus</name>
    <name type="common">Orbweaver spider</name>
    <name type="synonym">Epeira ventricosa</name>
    <dbReference type="NCBI Taxonomy" id="182803"/>
    <lineage>
        <taxon>Eukaryota</taxon>
        <taxon>Metazoa</taxon>
        <taxon>Ecdysozoa</taxon>
        <taxon>Arthropoda</taxon>
        <taxon>Chelicerata</taxon>
        <taxon>Arachnida</taxon>
        <taxon>Araneae</taxon>
        <taxon>Araneomorphae</taxon>
        <taxon>Entelegynae</taxon>
        <taxon>Araneoidea</taxon>
        <taxon>Araneidae</taxon>
        <taxon>Araneus</taxon>
    </lineage>
</organism>
<dbReference type="Proteomes" id="UP000499080">
    <property type="component" value="Unassembled WGS sequence"/>
</dbReference>
<dbReference type="EMBL" id="BGPR01000753">
    <property type="protein sequence ID" value="GBM34175.1"/>
    <property type="molecule type" value="Genomic_DNA"/>
</dbReference>
<sequence>MGIKTVPFIDIHAKSPDAPPIDFFAFGLLKSALFKRRLTTLCGLLKRALLKRRHTTLCGLREDVQEKREEILLPILQKTLLTPKLLRRKIVKNKGYETEQLKHQKYGI</sequence>
<protein>
    <submittedName>
        <fullName evidence="1">Uncharacterized protein</fullName>
    </submittedName>
</protein>
<dbReference type="AlphaFoldDB" id="A0A4Y2F240"/>
<name>A0A4Y2F240_ARAVE</name>
<comment type="caution">
    <text evidence="1">The sequence shown here is derived from an EMBL/GenBank/DDBJ whole genome shotgun (WGS) entry which is preliminary data.</text>
</comment>
<reference evidence="1 2" key="1">
    <citation type="journal article" date="2019" name="Sci. Rep.">
        <title>Orb-weaving spider Araneus ventricosus genome elucidates the spidroin gene catalogue.</title>
        <authorList>
            <person name="Kono N."/>
            <person name="Nakamura H."/>
            <person name="Ohtoshi R."/>
            <person name="Moran D.A.P."/>
            <person name="Shinohara A."/>
            <person name="Yoshida Y."/>
            <person name="Fujiwara M."/>
            <person name="Mori M."/>
            <person name="Tomita M."/>
            <person name="Arakawa K."/>
        </authorList>
    </citation>
    <scope>NUCLEOTIDE SEQUENCE [LARGE SCALE GENOMIC DNA]</scope>
</reference>
<evidence type="ECO:0000313" key="2">
    <source>
        <dbReference type="Proteomes" id="UP000499080"/>
    </source>
</evidence>